<comment type="subcellular location">
    <subcellularLocation>
        <location evidence="4">Nucleus</location>
    </subcellularLocation>
</comment>
<dbReference type="GO" id="GO:0000981">
    <property type="term" value="F:DNA-binding transcription factor activity, RNA polymerase II-specific"/>
    <property type="evidence" value="ECO:0007669"/>
    <property type="project" value="InterPro"/>
</dbReference>
<dbReference type="SMART" id="SM00389">
    <property type="entry name" value="HOX"/>
    <property type="match status" value="1"/>
</dbReference>
<dbReference type="InterPro" id="IPR009057">
    <property type="entry name" value="Homeodomain-like_sf"/>
</dbReference>
<evidence type="ECO:0000313" key="7">
    <source>
        <dbReference type="Proteomes" id="UP001146793"/>
    </source>
</evidence>
<evidence type="ECO:0000259" key="5">
    <source>
        <dbReference type="PROSITE" id="PS50071"/>
    </source>
</evidence>
<dbReference type="GO" id="GO:0005634">
    <property type="term" value="C:nucleus"/>
    <property type="evidence" value="ECO:0007669"/>
    <property type="project" value="UniProtKB-SubCell"/>
</dbReference>
<dbReference type="InterPro" id="IPR050224">
    <property type="entry name" value="TALE_homeobox"/>
</dbReference>
<evidence type="ECO:0000313" key="6">
    <source>
        <dbReference type="EMBL" id="KAJ3445637.1"/>
    </source>
</evidence>
<dbReference type="InterPro" id="IPR001356">
    <property type="entry name" value="HD"/>
</dbReference>
<reference evidence="6" key="1">
    <citation type="submission" date="2022-08" db="EMBL/GenBank/DDBJ databases">
        <title>Novel sulphate-reducing endosymbionts in the free-living metamonad Anaeramoeba.</title>
        <authorList>
            <person name="Jerlstrom-Hultqvist J."/>
            <person name="Cepicka I."/>
            <person name="Gallot-Lavallee L."/>
            <person name="Salas-Leiva D."/>
            <person name="Curtis B.A."/>
            <person name="Zahonova K."/>
            <person name="Pipaliya S."/>
            <person name="Dacks J."/>
            <person name="Roger A.J."/>
        </authorList>
    </citation>
    <scope>NUCLEOTIDE SEQUENCE</scope>
    <source>
        <strain evidence="6">Busselton2</strain>
    </source>
</reference>
<dbReference type="InterPro" id="IPR017970">
    <property type="entry name" value="Homeobox_CS"/>
</dbReference>
<evidence type="ECO:0000256" key="1">
    <source>
        <dbReference type="ARBA" id="ARBA00023125"/>
    </source>
</evidence>
<keyword evidence="3 4" id="KW-0539">Nucleus</keyword>
<dbReference type="SUPFAM" id="SSF46689">
    <property type="entry name" value="Homeodomain-like"/>
    <property type="match status" value="1"/>
</dbReference>
<keyword evidence="1 4" id="KW-0238">DNA-binding</keyword>
<proteinExistence type="predicted"/>
<evidence type="ECO:0000256" key="2">
    <source>
        <dbReference type="ARBA" id="ARBA00023155"/>
    </source>
</evidence>
<dbReference type="PROSITE" id="PS00027">
    <property type="entry name" value="HOMEOBOX_1"/>
    <property type="match status" value="1"/>
</dbReference>
<sequence>MSSLGFQEAIKKEILEKKEFCELVKILNNLESTILKNSTQPKTAKSSKLSKTNKDLSFQQIINNLLSNINCKKNTKNKGPILQLSTTTKSQVQSVLEESIFKTKNDVNLFNHYYQDVLKEIQNIKTRIKSKNYLEDSFKTLNNQNHILETSRKGKKNQSQKAIVFNKRILDILKKWFNDNIKNPFPPLDEKKKLVEQTGLTLKQITNWFCNQRSRSKKRKTPNYKK</sequence>
<comment type="caution">
    <text evidence="6">The sequence shown here is derived from an EMBL/GenBank/DDBJ whole genome shotgun (WGS) entry which is preliminary data.</text>
</comment>
<dbReference type="PROSITE" id="PS50071">
    <property type="entry name" value="HOMEOBOX_2"/>
    <property type="match status" value="1"/>
</dbReference>
<keyword evidence="2 4" id="KW-0371">Homeobox</keyword>
<evidence type="ECO:0000256" key="4">
    <source>
        <dbReference type="PROSITE-ProRule" id="PRU00108"/>
    </source>
</evidence>
<dbReference type="InterPro" id="IPR008422">
    <property type="entry name" value="KN_HD"/>
</dbReference>
<accession>A0AAV7ZYR7</accession>
<protein>
    <submittedName>
        <fullName evidence="6">Homeobox protein</fullName>
    </submittedName>
</protein>
<dbReference type="Proteomes" id="UP001146793">
    <property type="component" value="Unassembled WGS sequence"/>
</dbReference>
<dbReference type="PANTHER" id="PTHR11850">
    <property type="entry name" value="HOMEOBOX PROTEIN TRANSCRIPTION FACTORS"/>
    <property type="match status" value="1"/>
</dbReference>
<gene>
    <name evidence="6" type="ORF">M0812_11524</name>
</gene>
<dbReference type="GO" id="GO:0003677">
    <property type="term" value="F:DNA binding"/>
    <property type="evidence" value="ECO:0007669"/>
    <property type="project" value="UniProtKB-UniRule"/>
</dbReference>
<evidence type="ECO:0000256" key="3">
    <source>
        <dbReference type="ARBA" id="ARBA00023242"/>
    </source>
</evidence>
<dbReference type="AlphaFoldDB" id="A0AAV7ZYR7"/>
<dbReference type="Gene3D" id="1.10.10.60">
    <property type="entry name" value="Homeodomain-like"/>
    <property type="match status" value="1"/>
</dbReference>
<dbReference type="EMBL" id="JANTQA010000023">
    <property type="protein sequence ID" value="KAJ3445637.1"/>
    <property type="molecule type" value="Genomic_DNA"/>
</dbReference>
<feature type="domain" description="Homeobox" evidence="5">
    <location>
        <begin position="156"/>
        <end position="219"/>
    </location>
</feature>
<organism evidence="6 7">
    <name type="scientific">Anaeramoeba flamelloides</name>
    <dbReference type="NCBI Taxonomy" id="1746091"/>
    <lineage>
        <taxon>Eukaryota</taxon>
        <taxon>Metamonada</taxon>
        <taxon>Anaeramoebidae</taxon>
        <taxon>Anaeramoeba</taxon>
    </lineage>
</organism>
<feature type="DNA-binding region" description="Homeobox" evidence="4">
    <location>
        <begin position="158"/>
        <end position="220"/>
    </location>
</feature>
<name>A0AAV7ZYR7_9EUKA</name>
<dbReference type="CDD" id="cd00086">
    <property type="entry name" value="homeodomain"/>
    <property type="match status" value="1"/>
</dbReference>
<dbReference type="Pfam" id="PF05920">
    <property type="entry name" value="Homeobox_KN"/>
    <property type="match status" value="1"/>
</dbReference>